<name>A0A6M3IFC3_9ZZZZ</name>
<organism evidence="1">
    <name type="scientific">viral metagenome</name>
    <dbReference type="NCBI Taxonomy" id="1070528"/>
    <lineage>
        <taxon>unclassified sequences</taxon>
        <taxon>metagenomes</taxon>
        <taxon>organismal metagenomes</taxon>
    </lineage>
</organism>
<gene>
    <name evidence="1" type="ORF">MM415B01986_0011</name>
</gene>
<protein>
    <submittedName>
        <fullName evidence="1">Uncharacterized protein</fullName>
    </submittedName>
</protein>
<dbReference type="AlphaFoldDB" id="A0A6M3IFC3"/>
<proteinExistence type="predicted"/>
<accession>A0A6M3IFC3</accession>
<reference evidence="1" key="1">
    <citation type="submission" date="2020-03" db="EMBL/GenBank/DDBJ databases">
        <title>The deep terrestrial virosphere.</title>
        <authorList>
            <person name="Holmfeldt K."/>
            <person name="Nilsson E."/>
            <person name="Simone D."/>
            <person name="Lopez-Fernandez M."/>
            <person name="Wu X."/>
            <person name="de Brujin I."/>
            <person name="Lundin D."/>
            <person name="Andersson A."/>
            <person name="Bertilsson S."/>
            <person name="Dopson M."/>
        </authorList>
    </citation>
    <scope>NUCLEOTIDE SEQUENCE</scope>
    <source>
        <strain evidence="1">MM415B01986</strain>
    </source>
</reference>
<evidence type="ECO:0000313" key="1">
    <source>
        <dbReference type="EMBL" id="QJA55817.1"/>
    </source>
</evidence>
<sequence>MLKCRDGEECKTWIADGRLVCRHGVIFNHCPGDLMYEYEVKKMTEFFRDFDKKMRAIKRGLDEK</sequence>
<dbReference type="EMBL" id="MT141183">
    <property type="protein sequence ID" value="QJA55817.1"/>
    <property type="molecule type" value="Genomic_DNA"/>
</dbReference>